<dbReference type="GO" id="GO:0005975">
    <property type="term" value="P:carbohydrate metabolic process"/>
    <property type="evidence" value="ECO:0007669"/>
    <property type="project" value="InterPro"/>
</dbReference>
<accession>A0A286ULG0</accession>
<keyword evidence="3" id="KW-0862">Zinc</keyword>
<dbReference type="InterPro" id="IPR019734">
    <property type="entry name" value="TPR_rpt"/>
</dbReference>
<feature type="compositionally biased region" description="Basic and acidic residues" evidence="5">
    <location>
        <begin position="1143"/>
        <end position="1155"/>
    </location>
</feature>
<feature type="binding site" evidence="3">
    <location>
        <position position="344"/>
    </location>
    <ligand>
        <name>Zn(2+)</name>
        <dbReference type="ChEBI" id="CHEBI:29105"/>
    </ligand>
</feature>
<keyword evidence="7" id="KW-1185">Reference proteome</keyword>
<dbReference type="PANTHER" id="PTHR22767:SF2">
    <property type="entry name" value="N(ALPHA)-ACETYLTRANSFERASE 15_16, ISOFORM A"/>
    <property type="match status" value="1"/>
</dbReference>
<dbReference type="CDD" id="cd04794">
    <property type="entry name" value="euk_LANCL"/>
    <property type="match status" value="1"/>
</dbReference>
<evidence type="ECO:0000256" key="4">
    <source>
        <dbReference type="PROSITE-ProRule" id="PRU00339"/>
    </source>
</evidence>
<dbReference type="InParanoid" id="A0A286ULG0"/>
<evidence type="ECO:0000256" key="2">
    <source>
        <dbReference type="ARBA" id="ARBA00022803"/>
    </source>
</evidence>
<dbReference type="STRING" id="2282107.A0A286ULG0"/>
<feature type="binding site" evidence="3">
    <location>
        <position position="393"/>
    </location>
    <ligand>
        <name>Zn(2+)</name>
        <dbReference type="ChEBI" id="CHEBI:29105"/>
    </ligand>
</feature>
<dbReference type="SUPFAM" id="SSF158745">
    <property type="entry name" value="LanC-like"/>
    <property type="match status" value="1"/>
</dbReference>
<dbReference type="PANTHER" id="PTHR22767">
    <property type="entry name" value="N-TERMINAL ACETYLTRANSFERASE-RELATED"/>
    <property type="match status" value="1"/>
</dbReference>
<dbReference type="EMBL" id="NBII01000003">
    <property type="protein sequence ID" value="PAV20369.1"/>
    <property type="molecule type" value="Genomic_DNA"/>
</dbReference>
<evidence type="ECO:0000256" key="3">
    <source>
        <dbReference type="PIRSR" id="PIRSR607822-1"/>
    </source>
</evidence>
<dbReference type="SMART" id="SM01260">
    <property type="entry name" value="LANC_like"/>
    <property type="match status" value="1"/>
</dbReference>
<dbReference type="Pfam" id="PF12569">
    <property type="entry name" value="NatA_aux_su"/>
    <property type="match status" value="1"/>
</dbReference>
<dbReference type="Gene3D" id="1.25.40.1010">
    <property type="match status" value="1"/>
</dbReference>
<proteinExistence type="predicted"/>
<dbReference type="OrthoDB" id="10263032at2759"/>
<dbReference type="InterPro" id="IPR021183">
    <property type="entry name" value="NatA_aux_su"/>
</dbReference>
<evidence type="ECO:0000256" key="5">
    <source>
        <dbReference type="SAM" id="MobiDB-lite"/>
    </source>
</evidence>
<dbReference type="FunCoup" id="A0A286ULG0">
    <property type="interactions" value="574"/>
</dbReference>
<dbReference type="SMART" id="SM00028">
    <property type="entry name" value="TPR"/>
    <property type="match status" value="4"/>
</dbReference>
<organism evidence="6 7">
    <name type="scientific">Pyrrhoderma noxium</name>
    <dbReference type="NCBI Taxonomy" id="2282107"/>
    <lineage>
        <taxon>Eukaryota</taxon>
        <taxon>Fungi</taxon>
        <taxon>Dikarya</taxon>
        <taxon>Basidiomycota</taxon>
        <taxon>Agaricomycotina</taxon>
        <taxon>Agaricomycetes</taxon>
        <taxon>Hymenochaetales</taxon>
        <taxon>Hymenochaetaceae</taxon>
        <taxon>Pyrrhoderma</taxon>
    </lineage>
</organism>
<dbReference type="GO" id="GO:0031415">
    <property type="term" value="C:NatA complex"/>
    <property type="evidence" value="ECO:0007669"/>
    <property type="project" value="TreeGrafter"/>
</dbReference>
<feature type="binding site" evidence="3">
    <location>
        <position position="394"/>
    </location>
    <ligand>
        <name>Zn(2+)</name>
        <dbReference type="ChEBI" id="CHEBI:29105"/>
    </ligand>
</feature>
<evidence type="ECO:0000256" key="1">
    <source>
        <dbReference type="ARBA" id="ARBA00022737"/>
    </source>
</evidence>
<dbReference type="Proteomes" id="UP000217199">
    <property type="component" value="Unassembled WGS sequence"/>
</dbReference>
<keyword evidence="6" id="KW-0675">Receptor</keyword>
<dbReference type="Pfam" id="PF05147">
    <property type="entry name" value="LANC_like"/>
    <property type="match status" value="1"/>
</dbReference>
<protein>
    <submittedName>
        <fullName evidence="6">NMDA receptor-regulated 1a</fullName>
    </submittedName>
</protein>
<dbReference type="GO" id="GO:0046872">
    <property type="term" value="F:metal ion binding"/>
    <property type="evidence" value="ECO:0007669"/>
    <property type="project" value="UniProtKB-KW"/>
</dbReference>
<reference evidence="6 7" key="1">
    <citation type="journal article" date="2017" name="Mol. Ecol.">
        <title>Comparative and population genomic landscape of Phellinus noxius: A hypervariable fungus causing root rot in trees.</title>
        <authorList>
            <person name="Chung C.L."/>
            <person name="Lee T.J."/>
            <person name="Akiba M."/>
            <person name="Lee H.H."/>
            <person name="Kuo T.H."/>
            <person name="Liu D."/>
            <person name="Ke H.M."/>
            <person name="Yokoi T."/>
            <person name="Roa M.B."/>
            <person name="Lu M.J."/>
            <person name="Chang Y.Y."/>
            <person name="Ann P.J."/>
            <person name="Tsai J.N."/>
            <person name="Chen C.Y."/>
            <person name="Tzean S.S."/>
            <person name="Ota Y."/>
            <person name="Hattori T."/>
            <person name="Sahashi N."/>
            <person name="Liou R.F."/>
            <person name="Kikuchi T."/>
            <person name="Tsai I.J."/>
        </authorList>
    </citation>
    <scope>NUCLEOTIDE SEQUENCE [LARGE SCALE GENOMIC DNA]</scope>
    <source>
        <strain evidence="6 7">FFPRI411160</strain>
    </source>
</reference>
<dbReference type="InterPro" id="IPR012341">
    <property type="entry name" value="6hp_glycosidase-like_sf"/>
</dbReference>
<dbReference type="SUPFAM" id="SSF48452">
    <property type="entry name" value="TPR-like"/>
    <property type="match status" value="2"/>
</dbReference>
<comment type="caution">
    <text evidence="6">The sequence shown here is derived from an EMBL/GenBank/DDBJ whole genome shotgun (WGS) entry which is preliminary data.</text>
</comment>
<dbReference type="Gene3D" id="1.25.40.1040">
    <property type="match status" value="1"/>
</dbReference>
<keyword evidence="2 4" id="KW-0802">TPR repeat</keyword>
<feature type="repeat" description="TPR" evidence="4">
    <location>
        <begin position="600"/>
        <end position="633"/>
    </location>
</feature>
<feature type="region of interest" description="Disordered" evidence="5">
    <location>
        <begin position="1105"/>
        <end position="1163"/>
    </location>
</feature>
<dbReference type="Gene3D" id="1.50.10.10">
    <property type="match status" value="1"/>
</dbReference>
<gene>
    <name evidence="6" type="ORF">PNOK_0299600</name>
</gene>
<dbReference type="GO" id="GO:0031179">
    <property type="term" value="P:peptide modification"/>
    <property type="evidence" value="ECO:0007669"/>
    <property type="project" value="InterPro"/>
</dbReference>
<dbReference type="InterPro" id="IPR011990">
    <property type="entry name" value="TPR-like_helical_dom_sf"/>
</dbReference>
<dbReference type="PRINTS" id="PR01950">
    <property type="entry name" value="LANCSUPER"/>
</dbReference>
<evidence type="ECO:0000313" key="7">
    <source>
        <dbReference type="Proteomes" id="UP000217199"/>
    </source>
</evidence>
<evidence type="ECO:0000313" key="6">
    <source>
        <dbReference type="EMBL" id="PAV20369.1"/>
    </source>
</evidence>
<name>A0A286ULG0_9AGAM</name>
<dbReference type="InterPro" id="IPR007822">
    <property type="entry name" value="LANC-like"/>
</dbReference>
<dbReference type="PROSITE" id="PS50005">
    <property type="entry name" value="TPR"/>
    <property type="match status" value="1"/>
</dbReference>
<keyword evidence="3" id="KW-0479">Metal-binding</keyword>
<sequence>MSESRFFENRLKPIKLTVEGLLRAQQILHDAISLSVQILKRHVESSSTKDDNHDSLYVGNSGIALAFLRISIQYKDAGLDAKFGNEFQFQMASIISSLLPPLRAHHIDAGHLSPLHSVVGPASIYALSSLNFPSVAIDRKLPPNQTSEDDDTWVIAMGTMNKALRVAVEDDTLGGDEILYGRAGLLWSILNLHQWLDGGIEAPSNRKNDIAKVADDVSIKELVDKIIEAGKAGAKVYAREVGGDNYKLPLMWKWHGSYYLGAIHGTGTLARVDTHIEKTKIKRINFLAGILTVLLQAPRGIITPHLDILTATISSLCKLIVQNNGHLPSSLPVKSRSYNLVQICHGAPGLLLLLAVVKDHYPRIWKREWDEAEALATEVIWREGILKKGISICHGLSGNAWTLLLLSQIQKDPIEADKCLSRALAILVFSTQLPPLCQQGVPSPFRTPDRPFSLFEGLAGAVCAWVEACVIIQNRLKQLRAKGSSNEAEATSSTLLGIPGVGGAGVKGIFPALRLNSQLMAPVTKKTLSSKENTLFKELLNLYETRQLKKGIKTADQILKKVPDHGETICMKGLLLTHMDRREEGLELVKKGIRLDLTSHIVWHVYGLIQKGMKDYEGALKSYTQALRFDKENLNLLNDAANLQTQLRHYEALQDTRELLLKLRPNARKNWVSLAVAYHLNGNLQNAKKVLENYSQIVKNVPDYDFEFSELTMYHIRILEELEEYSEALAMLDKNAKSRVIVDRTAVMETRARLLTKLESPEADGAWRAIIERNPDCFDYYRDYFLFKGIKLDEITDENRSTVLSVLDEFAELHPRSATPHRLALTVATGDNFKERAEVYLLAGFRKGIPSLFSDVKSLYSDSSKQQIIEEIVLKLKDTYASETTTPSTTAEGDSESPTTLLWIMYFLAQHHSYLKRYSEALSLLDSAILHTPTLPELYTCKARTLKRVGDPIGAVRCIEEARKLDLQDRFLNTKSAKYHLRAGLSDEAQTLLGMFTKKDAASPGADLEEMQSLLYLTEEADSQNQHGRLGPALKKYSAIQKVFDEIHHDQYDFHFYSLRRHTVNTYLRLLKWEDDITFHPARIHSSVETAKIFVRVYDNPKLASASGAGRTDAEKKAQKKAKKAALKNQEEAKKASANSSANEDKGLDAPTPKDDDPEGVKLLASGDGLEQAWKLLKPLVDLDRLDVRIAVYDVSIRRQKYLQAAKALLSAHKKSPEDPDLHVRIVDFKNRVSNLSQELPQPTASVVSSALTKLLPGDLTLETFNSQYLQHKSTSALATLSSAEALFILKSPLEEIENTVFCLLAPETDTDIKAAKKAFQFLKSIDSQRGEEFRLACDKHFELSTVFKTPEEQAAIHAKDSENEKAAEANGN</sequence>
<keyword evidence="1" id="KW-0677">Repeat</keyword>